<dbReference type="Pfam" id="PF18024">
    <property type="entry name" value="HTH_50"/>
    <property type="match status" value="1"/>
</dbReference>
<evidence type="ECO:0000256" key="5">
    <source>
        <dbReference type="ARBA" id="ARBA00023125"/>
    </source>
</evidence>
<dbReference type="GO" id="GO:0005524">
    <property type="term" value="F:ATP binding"/>
    <property type="evidence" value="ECO:0007669"/>
    <property type="project" value="UniProtKB-KW"/>
</dbReference>
<keyword evidence="2" id="KW-0058">Aromatic hydrocarbons catabolism</keyword>
<dbReference type="SUPFAM" id="SSF52540">
    <property type="entry name" value="P-loop containing nucleoside triphosphate hydrolases"/>
    <property type="match status" value="1"/>
</dbReference>
<dbReference type="InterPro" id="IPR025944">
    <property type="entry name" value="Sigma_54_int_dom_CS"/>
</dbReference>
<dbReference type="PROSITE" id="PS00688">
    <property type="entry name" value="SIGMA54_INTERACT_3"/>
    <property type="match status" value="1"/>
</dbReference>
<dbReference type="PANTHER" id="PTHR32071:SF57">
    <property type="entry name" value="C4-DICARBOXYLATE TRANSPORT TRANSCRIPTIONAL REGULATORY PROTEIN DCTD"/>
    <property type="match status" value="1"/>
</dbReference>
<sequence length="695" mass="78391">METTKDIFGLSRVIEPKTAVPVTAWRVDNHRDISSTECRITLERIHLERDCFQQLCSECSFDEEKIIAKILELISRRGKLHNPFTNTAGQFYGIIEEMGSGFARHSGYKIGQPVFCLTTMTAHPVFIQKIHKIDYNYGELTVTGYAIAFQGSPMTTIPESLQLNYTMATFDEAASLYSIYTIAKKGKRYLIVGKDLVSSITYVSAIRQAVGTDGYMTVILDEAGVGTLTPQQVKQELSRWTNTAYILNVDQPVQCADEVLEKEEQPYDVTINCEDVMGSEVLSVLLTRNKGQLYFTSIKNSYTQSILIAESMSKELDTYLLGQFILGYENYTLSLLLSISKDLDRINQLYDTQAISFRQAAKQAHAADLEKSGRIGDFVFSSPETKALVDEALNIAQYDCNIILQGETGVGKEKILDLIHKNSIRKNKPCIKINCATIQENLAESEFFGYEAGAFTGAQAHGKKGYFELANGGILFLDEVGTLSLNLQSKLLRVLQESQFYKVGGTTSVHINVRVICANNIPLRQLVEQGAFREDLYYRLNICTITVPPLRERREDIAALSISFLKSYCQQYNLDRELDVTALAALTGYSWPGNVRELENFIHRAVISVREHVITGEDIQEVLHENLYADLVIDLKRSVKYSASLNFEKIVEQQERQLIEYALKKFGTTRKAAEFLQISQPKLMRKKQKYGIETP</sequence>
<evidence type="ECO:0000256" key="3">
    <source>
        <dbReference type="ARBA" id="ARBA00022840"/>
    </source>
</evidence>
<keyword evidence="1" id="KW-0547">Nucleotide-binding</keyword>
<dbReference type="CDD" id="cd00009">
    <property type="entry name" value="AAA"/>
    <property type="match status" value="1"/>
</dbReference>
<keyword evidence="10" id="KW-1185">Reference proteome</keyword>
<dbReference type="Gene3D" id="1.10.8.60">
    <property type="match status" value="1"/>
</dbReference>
<dbReference type="SUPFAM" id="SSF46689">
    <property type="entry name" value="Homeodomain-like"/>
    <property type="match status" value="1"/>
</dbReference>
<feature type="domain" description="Sigma-54 factor interaction" evidence="8">
    <location>
        <begin position="378"/>
        <end position="607"/>
    </location>
</feature>
<evidence type="ECO:0000256" key="1">
    <source>
        <dbReference type="ARBA" id="ARBA00022741"/>
    </source>
</evidence>
<dbReference type="SMART" id="SM00382">
    <property type="entry name" value="AAA"/>
    <property type="match status" value="1"/>
</dbReference>
<dbReference type="EMBL" id="CP048649">
    <property type="protein sequence ID" value="QIB70535.1"/>
    <property type="molecule type" value="Genomic_DNA"/>
</dbReference>
<dbReference type="AlphaFoldDB" id="A0A858BZG4"/>
<dbReference type="PROSITE" id="PS00676">
    <property type="entry name" value="SIGMA54_INTERACT_2"/>
    <property type="match status" value="1"/>
</dbReference>
<protein>
    <recommendedName>
        <fullName evidence="7">HTH-type transcriptional regulatory protein TyrR</fullName>
    </recommendedName>
</protein>
<dbReference type="GO" id="GO:0003677">
    <property type="term" value="F:DNA binding"/>
    <property type="evidence" value="ECO:0007669"/>
    <property type="project" value="UniProtKB-KW"/>
</dbReference>
<dbReference type="PROSITE" id="PS00675">
    <property type="entry name" value="SIGMA54_INTERACT_1"/>
    <property type="match status" value="1"/>
</dbReference>
<dbReference type="Proteomes" id="UP000466848">
    <property type="component" value="Chromosome"/>
</dbReference>
<keyword evidence="5" id="KW-0238">DNA-binding</keyword>
<name>A0A858BZG4_9FIRM</name>
<dbReference type="InterPro" id="IPR027417">
    <property type="entry name" value="P-loop_NTPase"/>
</dbReference>
<proteinExistence type="predicted"/>
<dbReference type="InterPro" id="IPR058031">
    <property type="entry name" value="AAA_lid_NorR"/>
</dbReference>
<dbReference type="Gene3D" id="3.40.50.300">
    <property type="entry name" value="P-loop containing nucleotide triphosphate hydrolases"/>
    <property type="match status" value="1"/>
</dbReference>
<evidence type="ECO:0000259" key="8">
    <source>
        <dbReference type="PROSITE" id="PS50045"/>
    </source>
</evidence>
<dbReference type="Gene3D" id="1.10.10.60">
    <property type="entry name" value="Homeodomain-like"/>
    <property type="match status" value="1"/>
</dbReference>
<evidence type="ECO:0000313" key="10">
    <source>
        <dbReference type="Proteomes" id="UP000466848"/>
    </source>
</evidence>
<dbReference type="InterPro" id="IPR058932">
    <property type="entry name" value="KDD_N"/>
</dbReference>
<dbReference type="RefSeq" id="WP_163067772.1">
    <property type="nucleotide sequence ID" value="NZ_CP048649.1"/>
</dbReference>
<dbReference type="InterPro" id="IPR025662">
    <property type="entry name" value="Sigma_54_int_dom_ATP-bd_1"/>
</dbReference>
<dbReference type="InterPro" id="IPR009057">
    <property type="entry name" value="Homeodomain-like_sf"/>
</dbReference>
<keyword evidence="4" id="KW-0805">Transcription regulation</keyword>
<accession>A0A858BZG4</accession>
<dbReference type="InterPro" id="IPR003593">
    <property type="entry name" value="AAA+_ATPase"/>
</dbReference>
<keyword evidence="3" id="KW-0067">ATP-binding</keyword>
<dbReference type="InterPro" id="IPR030828">
    <property type="entry name" value="HTH_TyrR"/>
</dbReference>
<gene>
    <name evidence="9" type="ORF">Ami103574_15085</name>
</gene>
<dbReference type="Pfam" id="PF25601">
    <property type="entry name" value="AAA_lid_14"/>
    <property type="match status" value="1"/>
</dbReference>
<keyword evidence="6" id="KW-0804">Transcription</keyword>
<dbReference type="PROSITE" id="PS50045">
    <property type="entry name" value="SIGMA54_INTERACT_4"/>
    <property type="match status" value="1"/>
</dbReference>
<reference evidence="9 10" key="1">
    <citation type="submission" date="2020-02" db="EMBL/GenBank/DDBJ databases">
        <authorList>
            <person name="Kim Y.B."/>
            <person name="Roh S.W."/>
        </authorList>
    </citation>
    <scope>NUCLEOTIDE SEQUENCE [LARGE SCALE GENOMIC DNA]</scope>
    <source>
        <strain evidence="9 10">DSM 103574</strain>
    </source>
</reference>
<evidence type="ECO:0000256" key="2">
    <source>
        <dbReference type="ARBA" id="ARBA00022797"/>
    </source>
</evidence>
<dbReference type="GO" id="GO:0006355">
    <property type="term" value="P:regulation of DNA-templated transcription"/>
    <property type="evidence" value="ECO:0007669"/>
    <property type="project" value="InterPro"/>
</dbReference>
<evidence type="ECO:0000256" key="7">
    <source>
        <dbReference type="ARBA" id="ARBA00029500"/>
    </source>
</evidence>
<dbReference type="PANTHER" id="PTHR32071">
    <property type="entry name" value="TRANSCRIPTIONAL REGULATORY PROTEIN"/>
    <property type="match status" value="1"/>
</dbReference>
<organism evidence="9 10">
    <name type="scientific">Aminipila butyrica</name>
    <dbReference type="NCBI Taxonomy" id="433296"/>
    <lineage>
        <taxon>Bacteria</taxon>
        <taxon>Bacillati</taxon>
        <taxon>Bacillota</taxon>
        <taxon>Clostridia</taxon>
        <taxon>Peptostreptococcales</taxon>
        <taxon>Anaerovoracaceae</taxon>
        <taxon>Aminipila</taxon>
    </lineage>
</organism>
<dbReference type="Pfam" id="PF26370">
    <property type="entry name" value="KDD_N"/>
    <property type="match status" value="1"/>
</dbReference>
<dbReference type="FunFam" id="3.40.50.300:FF:000006">
    <property type="entry name" value="DNA-binding transcriptional regulator NtrC"/>
    <property type="match status" value="1"/>
</dbReference>
<dbReference type="KEGG" id="abut:Ami103574_15085"/>
<dbReference type="InterPro" id="IPR002078">
    <property type="entry name" value="Sigma_54_int"/>
</dbReference>
<evidence type="ECO:0000313" key="9">
    <source>
        <dbReference type="EMBL" id="QIB70535.1"/>
    </source>
</evidence>
<dbReference type="Pfam" id="PF00158">
    <property type="entry name" value="Sigma54_activat"/>
    <property type="match status" value="1"/>
</dbReference>
<evidence type="ECO:0000256" key="6">
    <source>
        <dbReference type="ARBA" id="ARBA00023163"/>
    </source>
</evidence>
<evidence type="ECO:0000256" key="4">
    <source>
        <dbReference type="ARBA" id="ARBA00023015"/>
    </source>
</evidence>
<dbReference type="InterPro" id="IPR025943">
    <property type="entry name" value="Sigma_54_int_dom_ATP-bd_2"/>
</dbReference>